<dbReference type="PANTHER" id="PTHR10788:SF106">
    <property type="entry name" value="BCDNA.GH08860"/>
    <property type="match status" value="1"/>
</dbReference>
<dbReference type="GO" id="GO:0005992">
    <property type="term" value="P:trehalose biosynthetic process"/>
    <property type="evidence" value="ECO:0007669"/>
    <property type="project" value="InterPro"/>
</dbReference>
<comment type="caution">
    <text evidence="2">The sequence shown here is derived from an EMBL/GenBank/DDBJ whole genome shotgun (WGS) entry which is preliminary data.</text>
</comment>
<evidence type="ECO:0000256" key="1">
    <source>
        <dbReference type="ARBA" id="ARBA00008799"/>
    </source>
</evidence>
<accession>A0A841I0E4</accession>
<dbReference type="PANTHER" id="PTHR10788">
    <property type="entry name" value="TREHALOSE-6-PHOSPHATE SYNTHASE"/>
    <property type="match status" value="1"/>
</dbReference>
<gene>
    <name evidence="2" type="ORF">HNR42_002098</name>
</gene>
<dbReference type="RefSeq" id="WP_183987312.1">
    <property type="nucleotide sequence ID" value="NZ_JACHHG010000007.1"/>
</dbReference>
<protein>
    <submittedName>
        <fullName evidence="2">Trehalose-6-phosphate synthase</fullName>
    </submittedName>
</protein>
<organism evidence="2 3">
    <name type="scientific">Deinobacterium chartae</name>
    <dbReference type="NCBI Taxonomy" id="521158"/>
    <lineage>
        <taxon>Bacteria</taxon>
        <taxon>Thermotogati</taxon>
        <taxon>Deinococcota</taxon>
        <taxon>Deinococci</taxon>
        <taxon>Deinococcales</taxon>
        <taxon>Deinococcaceae</taxon>
        <taxon>Deinobacterium</taxon>
    </lineage>
</organism>
<dbReference type="Gene3D" id="3.40.50.2000">
    <property type="entry name" value="Glycogen Phosphorylase B"/>
    <property type="match status" value="2"/>
</dbReference>
<dbReference type="Pfam" id="PF00982">
    <property type="entry name" value="Glyco_transf_20"/>
    <property type="match status" value="1"/>
</dbReference>
<comment type="similarity">
    <text evidence="1">Belongs to the glycosyltransferase 20 family.</text>
</comment>
<dbReference type="InterPro" id="IPR001830">
    <property type="entry name" value="Glyco_trans_20"/>
</dbReference>
<dbReference type="GO" id="GO:0003825">
    <property type="term" value="F:alpha,alpha-trehalose-phosphate synthase (UDP-forming) activity"/>
    <property type="evidence" value="ECO:0007669"/>
    <property type="project" value="TreeGrafter"/>
</dbReference>
<proteinExistence type="inferred from homology"/>
<evidence type="ECO:0000313" key="3">
    <source>
        <dbReference type="Proteomes" id="UP000569951"/>
    </source>
</evidence>
<evidence type="ECO:0000313" key="2">
    <source>
        <dbReference type="EMBL" id="MBB6098663.1"/>
    </source>
</evidence>
<sequence>MALIVASARAPVAPDAAVPWQAVRDLSHSLWNVLRASVGTLVTAGEPGDLTGAVRLGLTQTAVQGAAALHLVCSGQLSHAELRAESWEALRSENARFAREVARVYQPGDLIVISGLELILLPGILRAALPQARLLLLWPHAFAAAGNLQFFPWHRELLGSMLAADAVFLQDRAAAANLEVAAGLLGATASGGRVSLEGRTVRLASLEGLGEPGIDTVLAQSVRVQADARQLRQRLGVPVVLSADQLDYPAGLIERLQAFETFLRTRTRGHGRVTLVSVAAPVYERLGAYQRLAREVDRWVGRLNGRYAQGTWVPVQYLRRPLSCYDVAVLYAAADVLLATPLCEGPHAPADEWGRLRPQAPLVLSHAASPDGHPRALRVNPYDAQDVAEALGRALRQGGSCSGQLRGCAAAGRTGGLTALLRAEQAIAARSGAPVSGI</sequence>
<dbReference type="AlphaFoldDB" id="A0A841I0E4"/>
<keyword evidence="3" id="KW-1185">Reference proteome</keyword>
<name>A0A841I0E4_9DEIO</name>
<dbReference type="Proteomes" id="UP000569951">
    <property type="component" value="Unassembled WGS sequence"/>
</dbReference>
<dbReference type="EMBL" id="JACHHG010000007">
    <property type="protein sequence ID" value="MBB6098663.1"/>
    <property type="molecule type" value="Genomic_DNA"/>
</dbReference>
<reference evidence="2 3" key="1">
    <citation type="submission" date="2020-08" db="EMBL/GenBank/DDBJ databases">
        <title>Genomic Encyclopedia of Type Strains, Phase IV (KMG-IV): sequencing the most valuable type-strain genomes for metagenomic binning, comparative biology and taxonomic classification.</title>
        <authorList>
            <person name="Goeker M."/>
        </authorList>
    </citation>
    <scope>NUCLEOTIDE SEQUENCE [LARGE SCALE GENOMIC DNA]</scope>
    <source>
        <strain evidence="2 3">DSM 21458</strain>
    </source>
</reference>
<dbReference type="SUPFAM" id="SSF53756">
    <property type="entry name" value="UDP-Glycosyltransferase/glycogen phosphorylase"/>
    <property type="match status" value="1"/>
</dbReference>